<dbReference type="SUPFAM" id="SSF109604">
    <property type="entry name" value="HD-domain/PDEase-like"/>
    <property type="match status" value="1"/>
</dbReference>
<dbReference type="InterPro" id="IPR013976">
    <property type="entry name" value="HDOD"/>
</dbReference>
<sequence>MADPTTAPKRAAELKETRLHFLEDIAKELEGEVVFPVCFDVSVRISTVMRSATASMQKIALEVQKDPLISAKLLKMANSVAFNRSGNPCKDVATALTRLGVQTARSVALACAMEQVRRADGVSPFDDFFEMMWIHSLRTAAYARVFAQHLTRCNPDTAMLAGLVHDLGAFFLLDRAAHYQELVERPTTVEYLVAQWHDSIGESVLAALELPEEIIEAVHEHDLPRPPVEQLRTLSDVIYVANIFAGGVSEMSHLDVPMLDQPAELADPYFLQHREEAEALAAELLSLW</sequence>
<dbReference type="CDD" id="cd00077">
    <property type="entry name" value="HDc"/>
    <property type="match status" value="1"/>
</dbReference>
<evidence type="ECO:0000313" key="3">
    <source>
        <dbReference type="Proteomes" id="UP000604481"/>
    </source>
</evidence>
<dbReference type="Proteomes" id="UP000604481">
    <property type="component" value="Unassembled WGS sequence"/>
</dbReference>
<feature type="domain" description="HDOD" evidence="1">
    <location>
        <begin position="35"/>
        <end position="224"/>
    </location>
</feature>
<dbReference type="PANTHER" id="PTHR33525:SF3">
    <property type="entry name" value="RIBONUCLEASE Y"/>
    <property type="match status" value="1"/>
</dbReference>
<proteinExistence type="predicted"/>
<dbReference type="PANTHER" id="PTHR33525">
    <property type="match status" value="1"/>
</dbReference>
<dbReference type="Pfam" id="PF08668">
    <property type="entry name" value="HDOD"/>
    <property type="match status" value="1"/>
</dbReference>
<dbReference type="RefSeq" id="WP_194117275.1">
    <property type="nucleotide sequence ID" value="NZ_JADFUA010000012.1"/>
</dbReference>
<evidence type="ECO:0000313" key="2">
    <source>
        <dbReference type="EMBL" id="MBE9610730.1"/>
    </source>
</evidence>
<evidence type="ECO:0000259" key="1">
    <source>
        <dbReference type="PROSITE" id="PS51833"/>
    </source>
</evidence>
<reference evidence="2 3" key="1">
    <citation type="submission" date="2020-10" db="EMBL/GenBank/DDBJ databases">
        <title>The genome sequence of Chitinilyticum litopenaei 4Y14.</title>
        <authorList>
            <person name="Liu Y."/>
        </authorList>
    </citation>
    <scope>NUCLEOTIDE SEQUENCE [LARGE SCALE GENOMIC DNA]</scope>
    <source>
        <strain evidence="2 3">4Y14</strain>
    </source>
</reference>
<gene>
    <name evidence="2" type="ORF">INR99_15430</name>
</gene>
<dbReference type="AlphaFoldDB" id="A0A8J7G2F1"/>
<protein>
    <submittedName>
        <fullName evidence="2">HDOD domain-containing protein</fullName>
    </submittedName>
</protein>
<dbReference type="PROSITE" id="PS51833">
    <property type="entry name" value="HDOD"/>
    <property type="match status" value="1"/>
</dbReference>
<dbReference type="InterPro" id="IPR052340">
    <property type="entry name" value="RNase_Y/CdgJ"/>
</dbReference>
<organism evidence="2 3">
    <name type="scientific">Chitinilyticum piscinae</name>
    <dbReference type="NCBI Taxonomy" id="2866724"/>
    <lineage>
        <taxon>Bacteria</taxon>
        <taxon>Pseudomonadati</taxon>
        <taxon>Pseudomonadota</taxon>
        <taxon>Betaproteobacteria</taxon>
        <taxon>Neisseriales</taxon>
        <taxon>Chitinibacteraceae</taxon>
        <taxon>Chitinilyticum</taxon>
    </lineage>
</organism>
<comment type="caution">
    <text evidence="2">The sequence shown here is derived from an EMBL/GenBank/DDBJ whole genome shotgun (WGS) entry which is preliminary data.</text>
</comment>
<name>A0A8J7G2F1_9NEIS</name>
<accession>A0A8J7G2F1</accession>
<dbReference type="Gene3D" id="1.10.3210.10">
    <property type="entry name" value="Hypothetical protein af1432"/>
    <property type="match status" value="1"/>
</dbReference>
<keyword evidence="3" id="KW-1185">Reference proteome</keyword>
<dbReference type="InterPro" id="IPR003607">
    <property type="entry name" value="HD/PDEase_dom"/>
</dbReference>
<dbReference type="EMBL" id="JADFUA010000012">
    <property type="protein sequence ID" value="MBE9610730.1"/>
    <property type="molecule type" value="Genomic_DNA"/>
</dbReference>